<evidence type="ECO:0000313" key="3">
    <source>
        <dbReference type="Proteomes" id="UP000434580"/>
    </source>
</evidence>
<dbReference type="AlphaFoldDB" id="A0A5S9MQ74"/>
<protein>
    <recommendedName>
        <fullName evidence="4">DUF2970 domain-containing protein</fullName>
    </recommendedName>
</protein>
<keyword evidence="1" id="KW-0472">Membrane</keyword>
<keyword evidence="1" id="KW-0812">Transmembrane</keyword>
<dbReference type="InterPro" id="IPR021344">
    <property type="entry name" value="DUF2970"/>
</dbReference>
<gene>
    <name evidence="2" type="ORF">DPBNPPHM_00784</name>
</gene>
<dbReference type="Pfam" id="PF11174">
    <property type="entry name" value="DUF2970"/>
    <property type="match status" value="1"/>
</dbReference>
<keyword evidence="1" id="KW-1133">Transmembrane helix</keyword>
<reference evidence="2 3" key="1">
    <citation type="submission" date="2019-11" db="EMBL/GenBank/DDBJ databases">
        <authorList>
            <person name="Holert J."/>
        </authorList>
    </citation>
    <scope>NUCLEOTIDE SEQUENCE [LARGE SCALE GENOMIC DNA]</scope>
    <source>
        <strain evidence="2">BC5_2</strain>
    </source>
</reference>
<name>A0A5S9MQ74_9GAMM</name>
<dbReference type="EMBL" id="CACSII010000001">
    <property type="protein sequence ID" value="CAA0084833.1"/>
    <property type="molecule type" value="Genomic_DNA"/>
</dbReference>
<proteinExistence type="predicted"/>
<dbReference type="Proteomes" id="UP000434580">
    <property type="component" value="Unassembled WGS sequence"/>
</dbReference>
<dbReference type="OrthoDB" id="5625885at2"/>
<sequence length="80" mass="8486">MSYLSEPVSEPACNGDKSLSTFELIGSAFAGLVGVQSRKNRIRDFSRGRPLQFVAVGVIFTGLFFVSVMGVVQLALASAS</sequence>
<evidence type="ECO:0000313" key="2">
    <source>
        <dbReference type="EMBL" id="CAA0084833.1"/>
    </source>
</evidence>
<evidence type="ECO:0000256" key="1">
    <source>
        <dbReference type="SAM" id="Phobius"/>
    </source>
</evidence>
<organism evidence="2 3">
    <name type="scientific">BD1-7 clade bacterium</name>
    <dbReference type="NCBI Taxonomy" id="2029982"/>
    <lineage>
        <taxon>Bacteria</taxon>
        <taxon>Pseudomonadati</taxon>
        <taxon>Pseudomonadota</taxon>
        <taxon>Gammaproteobacteria</taxon>
        <taxon>Cellvibrionales</taxon>
        <taxon>Spongiibacteraceae</taxon>
        <taxon>BD1-7 clade</taxon>
    </lineage>
</organism>
<accession>A0A5S9MQ74</accession>
<feature type="transmembrane region" description="Helical" evidence="1">
    <location>
        <begin position="51"/>
        <end position="76"/>
    </location>
</feature>
<evidence type="ECO:0008006" key="4">
    <source>
        <dbReference type="Google" id="ProtNLM"/>
    </source>
</evidence>